<keyword evidence="3" id="KW-1185">Reference proteome</keyword>
<name>A0ABY5TQB6_9GAMM</name>
<evidence type="ECO:0000256" key="1">
    <source>
        <dbReference type="SAM" id="SignalP"/>
    </source>
</evidence>
<feature type="signal peptide" evidence="1">
    <location>
        <begin position="1"/>
        <end position="25"/>
    </location>
</feature>
<evidence type="ECO:0000313" key="2">
    <source>
        <dbReference type="EMBL" id="UVW35286.1"/>
    </source>
</evidence>
<dbReference type="Proteomes" id="UP001059934">
    <property type="component" value="Chromosome"/>
</dbReference>
<feature type="chain" id="PRO_5045975544" evidence="1">
    <location>
        <begin position="26"/>
        <end position="297"/>
    </location>
</feature>
<accession>A0ABY5TQB6</accession>
<reference evidence="2" key="1">
    <citation type="submission" date="2022-08" db="EMBL/GenBank/DDBJ databases">
        <title>Catabolic pathway analysis in culturable SAR92 clade bacteria reveals their overlooked roles in DMSP degradation in coastal seas.</title>
        <authorList>
            <person name="He X."/>
            <person name="Zhang X."/>
            <person name="Zhang Y."/>
        </authorList>
    </citation>
    <scope>NUCLEOTIDE SEQUENCE</scope>
    <source>
        <strain evidence="2">H455</strain>
    </source>
</reference>
<dbReference type="EMBL" id="CP103416">
    <property type="protein sequence ID" value="UVW35286.1"/>
    <property type="molecule type" value="Genomic_DNA"/>
</dbReference>
<sequence length="297" mass="33433">MQHISSTIRSLFGLVLLATSALCLADQLTLTNGDILNGTMQEKTEDQVLWMSDNFGLLAIDKTRIATLNGAALDAPTAALFSNTYNGDLSFTGGYSSGNIKREDWDLDGDVEWRDGDFRHSSEINFESHSLDGSRPAEQYDLGYGVDWFFQDKWFWSNALSWGANDDRSIDQFYSVGSAIGRQFWDSEITSLSAETGLLWISEDLKDQTKDHRLTWSWAADYRRMLGNNMEIFHRHGLLVALTDMSDSEINADFGLKVPVVANLFTELKLEWTYDNQPALGTRSSDSQLTIGVNYSW</sequence>
<organism evidence="2 3">
    <name type="scientific">SAR92 clade bacterium H455</name>
    <dbReference type="NCBI Taxonomy" id="2974818"/>
    <lineage>
        <taxon>Bacteria</taxon>
        <taxon>Pseudomonadati</taxon>
        <taxon>Pseudomonadota</taxon>
        <taxon>Gammaproteobacteria</taxon>
        <taxon>Cellvibrionales</taxon>
        <taxon>Porticoccaceae</taxon>
        <taxon>SAR92 clade</taxon>
    </lineage>
</organism>
<protein>
    <submittedName>
        <fullName evidence="2">DUF481 domain-containing protein</fullName>
    </submittedName>
</protein>
<keyword evidence="1" id="KW-0732">Signal</keyword>
<dbReference type="Pfam" id="PF04338">
    <property type="entry name" value="DUF481"/>
    <property type="match status" value="1"/>
</dbReference>
<dbReference type="InterPro" id="IPR007433">
    <property type="entry name" value="DUF481"/>
</dbReference>
<proteinExistence type="predicted"/>
<gene>
    <name evidence="2" type="ORF">NYF23_01450</name>
</gene>
<evidence type="ECO:0000313" key="3">
    <source>
        <dbReference type="Proteomes" id="UP001059934"/>
    </source>
</evidence>